<dbReference type="SUPFAM" id="SSF101936">
    <property type="entry name" value="DNA-binding pseudobarrel domain"/>
    <property type="match status" value="1"/>
</dbReference>
<keyword evidence="11" id="KW-1185">Reference proteome</keyword>
<protein>
    <submittedName>
        <fullName evidence="10">Uncharacterized protein</fullName>
    </submittedName>
</protein>
<dbReference type="GO" id="GO:0005634">
    <property type="term" value="C:nucleus"/>
    <property type="evidence" value="ECO:0007669"/>
    <property type="project" value="UniProtKB-SubCell"/>
</dbReference>
<dbReference type="SMART" id="SM00380">
    <property type="entry name" value="AP2"/>
    <property type="match status" value="1"/>
</dbReference>
<feature type="domain" description="TF-B3" evidence="8">
    <location>
        <begin position="155"/>
        <end position="267"/>
    </location>
</feature>
<feature type="compositionally biased region" description="Basic and acidic residues" evidence="7">
    <location>
        <begin position="1"/>
        <end position="13"/>
    </location>
</feature>
<keyword evidence="6" id="KW-0539">Nucleus</keyword>
<dbReference type="AlphaFoldDB" id="A0AAV5JDL2"/>
<evidence type="ECO:0000259" key="9">
    <source>
        <dbReference type="PROSITE" id="PS51032"/>
    </source>
</evidence>
<evidence type="ECO:0000256" key="1">
    <source>
        <dbReference type="ARBA" id="ARBA00004123"/>
    </source>
</evidence>
<evidence type="ECO:0000313" key="10">
    <source>
        <dbReference type="EMBL" id="GKV10821.1"/>
    </source>
</evidence>
<dbReference type="SUPFAM" id="SSF54171">
    <property type="entry name" value="DNA-binding domain"/>
    <property type="match status" value="1"/>
</dbReference>
<dbReference type="GO" id="GO:0003700">
    <property type="term" value="F:DNA-binding transcription factor activity"/>
    <property type="evidence" value="ECO:0007669"/>
    <property type="project" value="InterPro"/>
</dbReference>
<dbReference type="Pfam" id="PF02362">
    <property type="entry name" value="B3"/>
    <property type="match status" value="1"/>
</dbReference>
<sequence length="306" mass="35144">MEMERRSGSEEGTIRSSNPENNIPCQQNDDGGNGSRGSSSRFKGIQPLENGKWGARISLRCKPYWLGTYEKEEEAAMAYDRAAIKLQRSDASLNFSLKNYTAQENIFQSCYSKEEVLCMLKDKTYSSNLVSFLYHQCLTTGSNSLKGEISYQMLFLKELTQTDLSSKKGLLIHKEYALKYFSPLIGSSSNGGELESNVAELTFYDKHRCSWTFQYSYWSSIQSYVFTRGWRHFVKMNNLNSRDIVIFYRCEVEEEGQNRVFHMIDIRHRDAEMEIEGKNAQHRMGAGENPNAGMKLFGVWIQTNGK</sequence>
<dbReference type="InterPro" id="IPR001471">
    <property type="entry name" value="AP2/ERF_dom"/>
</dbReference>
<proteinExistence type="inferred from homology"/>
<organism evidence="10 11">
    <name type="scientific">Rubroshorea leprosula</name>
    <dbReference type="NCBI Taxonomy" id="152421"/>
    <lineage>
        <taxon>Eukaryota</taxon>
        <taxon>Viridiplantae</taxon>
        <taxon>Streptophyta</taxon>
        <taxon>Embryophyta</taxon>
        <taxon>Tracheophyta</taxon>
        <taxon>Spermatophyta</taxon>
        <taxon>Magnoliopsida</taxon>
        <taxon>eudicotyledons</taxon>
        <taxon>Gunneridae</taxon>
        <taxon>Pentapetalae</taxon>
        <taxon>rosids</taxon>
        <taxon>malvids</taxon>
        <taxon>Malvales</taxon>
        <taxon>Dipterocarpaceae</taxon>
        <taxon>Rubroshorea</taxon>
    </lineage>
</organism>
<comment type="caution">
    <text evidence="10">The sequence shown here is derived from an EMBL/GenBank/DDBJ whole genome shotgun (WGS) entry which is preliminary data.</text>
</comment>
<evidence type="ECO:0000256" key="2">
    <source>
        <dbReference type="ARBA" id="ARBA00009089"/>
    </source>
</evidence>
<dbReference type="InterPro" id="IPR044800">
    <property type="entry name" value="LEC2-like"/>
</dbReference>
<dbReference type="InterPro" id="IPR016177">
    <property type="entry name" value="DNA-bd_dom_sf"/>
</dbReference>
<dbReference type="InterPro" id="IPR036955">
    <property type="entry name" value="AP2/ERF_dom_sf"/>
</dbReference>
<dbReference type="InterPro" id="IPR003340">
    <property type="entry name" value="B3_DNA-bd"/>
</dbReference>
<evidence type="ECO:0000259" key="8">
    <source>
        <dbReference type="PROSITE" id="PS50863"/>
    </source>
</evidence>
<evidence type="ECO:0000256" key="7">
    <source>
        <dbReference type="SAM" id="MobiDB-lite"/>
    </source>
</evidence>
<dbReference type="SMART" id="SM01019">
    <property type="entry name" value="B3"/>
    <property type="match status" value="1"/>
</dbReference>
<dbReference type="PROSITE" id="PS51032">
    <property type="entry name" value="AP2_ERF"/>
    <property type="match status" value="1"/>
</dbReference>
<evidence type="ECO:0000256" key="3">
    <source>
        <dbReference type="ARBA" id="ARBA00023015"/>
    </source>
</evidence>
<comment type="similarity">
    <text evidence="2">Belongs to the AP2/ERF transcription factor family. RAV subfamily.</text>
</comment>
<keyword evidence="5" id="KW-0804">Transcription</keyword>
<reference evidence="10 11" key="1">
    <citation type="journal article" date="2021" name="Commun. Biol.">
        <title>The genome of Shorea leprosula (Dipterocarpaceae) highlights the ecological relevance of drought in aseasonal tropical rainforests.</title>
        <authorList>
            <person name="Ng K.K.S."/>
            <person name="Kobayashi M.J."/>
            <person name="Fawcett J.A."/>
            <person name="Hatakeyama M."/>
            <person name="Paape T."/>
            <person name="Ng C.H."/>
            <person name="Ang C.C."/>
            <person name="Tnah L.H."/>
            <person name="Lee C.T."/>
            <person name="Nishiyama T."/>
            <person name="Sese J."/>
            <person name="O'Brien M.J."/>
            <person name="Copetti D."/>
            <person name="Mohd Noor M.I."/>
            <person name="Ong R.C."/>
            <person name="Putra M."/>
            <person name="Sireger I.Z."/>
            <person name="Indrioko S."/>
            <person name="Kosugi Y."/>
            <person name="Izuno A."/>
            <person name="Isagi Y."/>
            <person name="Lee S.L."/>
            <person name="Shimizu K.K."/>
        </authorList>
    </citation>
    <scope>NUCLEOTIDE SEQUENCE [LARGE SCALE GENOMIC DNA]</scope>
    <source>
        <strain evidence="10">214</strain>
    </source>
</reference>
<dbReference type="EMBL" id="BPVZ01000032">
    <property type="protein sequence ID" value="GKV10821.1"/>
    <property type="molecule type" value="Genomic_DNA"/>
</dbReference>
<comment type="subcellular location">
    <subcellularLocation>
        <location evidence="1">Nucleus</location>
    </subcellularLocation>
</comment>
<keyword evidence="4" id="KW-0238">DNA-binding</keyword>
<evidence type="ECO:0000256" key="5">
    <source>
        <dbReference type="ARBA" id="ARBA00023163"/>
    </source>
</evidence>
<dbReference type="InterPro" id="IPR015300">
    <property type="entry name" value="DNA-bd_pseudobarrel_sf"/>
</dbReference>
<keyword evidence="3" id="KW-0805">Transcription regulation</keyword>
<dbReference type="Gene3D" id="2.40.330.10">
    <property type="entry name" value="DNA-binding pseudobarrel domain"/>
    <property type="match status" value="1"/>
</dbReference>
<feature type="domain" description="AP2/ERF" evidence="9">
    <location>
        <begin position="41"/>
        <end position="96"/>
    </location>
</feature>
<accession>A0AAV5JDL2</accession>
<name>A0AAV5JDL2_9ROSI</name>
<dbReference type="CDD" id="cd00018">
    <property type="entry name" value="AP2"/>
    <property type="match status" value="1"/>
</dbReference>
<feature type="region of interest" description="Disordered" evidence="7">
    <location>
        <begin position="1"/>
        <end position="41"/>
    </location>
</feature>
<dbReference type="PROSITE" id="PS50863">
    <property type="entry name" value="B3"/>
    <property type="match status" value="1"/>
</dbReference>
<dbReference type="Gene3D" id="3.30.730.10">
    <property type="entry name" value="AP2/ERF domain"/>
    <property type="match status" value="1"/>
</dbReference>
<evidence type="ECO:0000256" key="4">
    <source>
        <dbReference type="ARBA" id="ARBA00023125"/>
    </source>
</evidence>
<dbReference type="Proteomes" id="UP001054252">
    <property type="component" value="Unassembled WGS sequence"/>
</dbReference>
<dbReference type="GO" id="GO:0003677">
    <property type="term" value="F:DNA binding"/>
    <property type="evidence" value="ECO:0007669"/>
    <property type="project" value="UniProtKB-KW"/>
</dbReference>
<evidence type="ECO:0000313" key="11">
    <source>
        <dbReference type="Proteomes" id="UP001054252"/>
    </source>
</evidence>
<gene>
    <name evidence="10" type="ORF">SLEP1_g22133</name>
</gene>
<dbReference type="PANTHER" id="PTHR31140">
    <property type="entry name" value="B3 DOMAIN-CONTAINING TRANSCRIPTION FACTOR ABI3"/>
    <property type="match status" value="1"/>
</dbReference>
<dbReference type="CDD" id="cd10017">
    <property type="entry name" value="B3_DNA"/>
    <property type="match status" value="1"/>
</dbReference>
<dbReference type="PANTHER" id="PTHR31140:SF60">
    <property type="entry name" value="TF-B3 DOMAIN-CONTAINING PROTEIN"/>
    <property type="match status" value="1"/>
</dbReference>
<feature type="compositionally biased region" description="Polar residues" evidence="7">
    <location>
        <begin position="14"/>
        <end position="27"/>
    </location>
</feature>
<evidence type="ECO:0000256" key="6">
    <source>
        <dbReference type="ARBA" id="ARBA00023242"/>
    </source>
</evidence>